<organism evidence="1 2">
    <name type="scientific">Gigaspora rosea</name>
    <dbReference type="NCBI Taxonomy" id="44941"/>
    <lineage>
        <taxon>Eukaryota</taxon>
        <taxon>Fungi</taxon>
        <taxon>Fungi incertae sedis</taxon>
        <taxon>Mucoromycota</taxon>
        <taxon>Glomeromycotina</taxon>
        <taxon>Glomeromycetes</taxon>
        <taxon>Diversisporales</taxon>
        <taxon>Gigasporaceae</taxon>
        <taxon>Gigaspora</taxon>
    </lineage>
</organism>
<comment type="caution">
    <text evidence="1">The sequence shown here is derived from an EMBL/GenBank/DDBJ whole genome shotgun (WGS) entry which is preliminary data.</text>
</comment>
<dbReference type="Proteomes" id="UP000266673">
    <property type="component" value="Unassembled WGS sequence"/>
</dbReference>
<dbReference type="EMBL" id="QKWP01000135">
    <property type="protein sequence ID" value="RIB26466.1"/>
    <property type="molecule type" value="Genomic_DNA"/>
</dbReference>
<accession>A0A397W505</accession>
<protein>
    <submittedName>
        <fullName evidence="1">Uncharacterized protein</fullName>
    </submittedName>
</protein>
<keyword evidence="2" id="KW-1185">Reference proteome</keyword>
<reference evidence="1 2" key="1">
    <citation type="submission" date="2018-06" db="EMBL/GenBank/DDBJ databases">
        <title>Comparative genomics reveals the genomic features of Rhizophagus irregularis, R. cerebriforme, R. diaphanum and Gigaspora rosea, and their symbiotic lifestyle signature.</title>
        <authorList>
            <person name="Morin E."/>
            <person name="San Clemente H."/>
            <person name="Chen E.C.H."/>
            <person name="De La Providencia I."/>
            <person name="Hainaut M."/>
            <person name="Kuo A."/>
            <person name="Kohler A."/>
            <person name="Murat C."/>
            <person name="Tang N."/>
            <person name="Roy S."/>
            <person name="Loubradou J."/>
            <person name="Henrissat B."/>
            <person name="Grigoriev I.V."/>
            <person name="Corradi N."/>
            <person name="Roux C."/>
            <person name="Martin F.M."/>
        </authorList>
    </citation>
    <scope>NUCLEOTIDE SEQUENCE [LARGE SCALE GENOMIC DNA]</scope>
    <source>
        <strain evidence="1 2">DAOM 194757</strain>
    </source>
</reference>
<dbReference type="OrthoDB" id="2430921at2759"/>
<proteinExistence type="predicted"/>
<sequence length="238" mass="26804">MSSINISEIALFLALVCLLIFAKKIPVHLIFIATCFAMYVVKQQLTMKFNAHMERLTADLTTRDNTFVVKRQRILTMVNIVFETVDEITTNYKFLRDQLDQITETSSVAPLISEQFAGLYVPMSNFSQRSSGSSSGSSGSSLGSFSGSSQLSFFDITSTTRKHFKILFDKIMADNNYSLDDMCNMVSVEIRSRGMGRISKETIKNFYYNNGDFRGSTLNKIGAWIDSKNNFNLANNTE</sequence>
<evidence type="ECO:0000313" key="2">
    <source>
        <dbReference type="Proteomes" id="UP000266673"/>
    </source>
</evidence>
<dbReference type="AlphaFoldDB" id="A0A397W505"/>
<gene>
    <name evidence="1" type="ORF">C2G38_2064809</name>
</gene>
<evidence type="ECO:0000313" key="1">
    <source>
        <dbReference type="EMBL" id="RIB26466.1"/>
    </source>
</evidence>
<name>A0A397W505_9GLOM</name>